<feature type="transmembrane region" description="Helical" evidence="2">
    <location>
        <begin position="15"/>
        <end position="41"/>
    </location>
</feature>
<keyword evidence="2" id="KW-1133">Transmembrane helix</keyword>
<proteinExistence type="predicted"/>
<dbReference type="InterPro" id="IPR027417">
    <property type="entry name" value="P-loop_NTPase"/>
</dbReference>
<keyword evidence="2" id="KW-0812">Transmembrane</keyword>
<evidence type="ECO:0000256" key="1">
    <source>
        <dbReference type="SAM" id="Coils"/>
    </source>
</evidence>
<dbReference type="PANTHER" id="PTHR13696:SF99">
    <property type="entry name" value="COBYRINIC ACID AC-DIAMIDE SYNTHASE"/>
    <property type="match status" value="1"/>
</dbReference>
<dbReference type="SUPFAM" id="SSF52540">
    <property type="entry name" value="P-loop containing nucleoside triphosphate hydrolases"/>
    <property type="match status" value="1"/>
</dbReference>
<comment type="caution">
    <text evidence="4">The sequence shown here is derived from an EMBL/GenBank/DDBJ whole genome shotgun (WGS) entry which is preliminary data.</text>
</comment>
<dbReference type="RefSeq" id="WP_285670048.1">
    <property type="nucleotide sequence ID" value="NZ_BSYI01000003.1"/>
</dbReference>
<dbReference type="InterPro" id="IPR050678">
    <property type="entry name" value="DNA_Partitioning_ATPase"/>
</dbReference>
<dbReference type="Gene3D" id="3.40.50.300">
    <property type="entry name" value="P-loop containing nucleotide triphosphate hydrolases"/>
    <property type="match status" value="1"/>
</dbReference>
<protein>
    <recommendedName>
        <fullName evidence="3">AAA domain-containing protein</fullName>
    </recommendedName>
</protein>
<evidence type="ECO:0000259" key="3">
    <source>
        <dbReference type="Pfam" id="PF13614"/>
    </source>
</evidence>
<dbReference type="InterPro" id="IPR025669">
    <property type="entry name" value="AAA_dom"/>
</dbReference>
<dbReference type="CDD" id="cd02042">
    <property type="entry name" value="ParAB_family"/>
    <property type="match status" value="1"/>
</dbReference>
<dbReference type="EMBL" id="BSYI01000003">
    <property type="protein sequence ID" value="GMG81390.1"/>
    <property type="molecule type" value="Genomic_DNA"/>
</dbReference>
<keyword evidence="1" id="KW-0175">Coiled coil</keyword>
<reference evidence="4 5" key="1">
    <citation type="submission" date="2023-04" db="EMBL/GenBank/DDBJ databases">
        <title>Marinoamorphus aggregata gen. nov., sp. Nov., isolate from tissue of brittle star Ophioplocus japonicus.</title>
        <authorList>
            <person name="Kawano K."/>
            <person name="Sawayama S."/>
            <person name="Nakagawa S."/>
        </authorList>
    </citation>
    <scope>NUCLEOTIDE SEQUENCE [LARGE SCALE GENOMIC DNA]</scope>
    <source>
        <strain evidence="4 5">NKW23</strain>
    </source>
</reference>
<sequence>MDRIELLMATLTPSAVLLLVAVAGIFVLVIGCIAVLILALMRRSADIGTLSAKLEAAEDELESVTGQRDAAEAALERFVTLADGASEVWTRTPFEPPDGYAERMAESIPIIAAANLKGGVGKTTLAANLAAWFDARGERVLLIDLDYQGSLTAMALGGDARGRDFGAPGARTLLRGEMPKVFPMAGAESNSGVIDASYPLLNEESRLLFRWLLGLEPGDVRYRLASLLLAPRVQTIYDRVIIDTPPRVTLSLVNALCAATHLVIPTQLNGLSTEAVQSFLATLDALRPRPLPPVQRYRILGMQKTWSTERMSRAELAAVAEIDRMLAMRGEPPGLFLRDAILPNMSGFQRAAGRGLAYRTEPSVRPELDRLGARIGRFAPSFAEELEEE</sequence>
<name>A0ABQ6LDF4_9RHOB</name>
<evidence type="ECO:0000256" key="2">
    <source>
        <dbReference type="SAM" id="Phobius"/>
    </source>
</evidence>
<gene>
    <name evidence="4" type="ORF">LNKW23_06030</name>
</gene>
<dbReference type="PROSITE" id="PS51257">
    <property type="entry name" value="PROKAR_LIPOPROTEIN"/>
    <property type="match status" value="1"/>
</dbReference>
<accession>A0ABQ6LDF4</accession>
<feature type="coiled-coil region" evidence="1">
    <location>
        <begin position="47"/>
        <end position="74"/>
    </location>
</feature>
<keyword evidence="5" id="KW-1185">Reference proteome</keyword>
<evidence type="ECO:0000313" key="5">
    <source>
        <dbReference type="Proteomes" id="UP001239909"/>
    </source>
</evidence>
<feature type="domain" description="AAA" evidence="3">
    <location>
        <begin position="110"/>
        <end position="287"/>
    </location>
</feature>
<dbReference type="PANTHER" id="PTHR13696">
    <property type="entry name" value="P-LOOP CONTAINING NUCLEOSIDE TRIPHOSPHATE HYDROLASE"/>
    <property type="match status" value="1"/>
</dbReference>
<keyword evidence="2" id="KW-0472">Membrane</keyword>
<organism evidence="4 5">
    <name type="scientific">Paralimibaculum aggregatum</name>
    <dbReference type="NCBI Taxonomy" id="3036245"/>
    <lineage>
        <taxon>Bacteria</taxon>
        <taxon>Pseudomonadati</taxon>
        <taxon>Pseudomonadota</taxon>
        <taxon>Alphaproteobacteria</taxon>
        <taxon>Rhodobacterales</taxon>
        <taxon>Paracoccaceae</taxon>
        <taxon>Paralimibaculum</taxon>
    </lineage>
</organism>
<dbReference type="Proteomes" id="UP001239909">
    <property type="component" value="Unassembled WGS sequence"/>
</dbReference>
<dbReference type="Pfam" id="PF13614">
    <property type="entry name" value="AAA_31"/>
    <property type="match status" value="1"/>
</dbReference>
<evidence type="ECO:0000313" key="4">
    <source>
        <dbReference type="EMBL" id="GMG81390.1"/>
    </source>
</evidence>